<proteinExistence type="predicted"/>
<dbReference type="EMBL" id="FRAA01000010">
    <property type="protein sequence ID" value="SHK87323.1"/>
    <property type="molecule type" value="Genomic_DNA"/>
</dbReference>
<evidence type="ECO:0000313" key="3">
    <source>
        <dbReference type="Proteomes" id="UP000184474"/>
    </source>
</evidence>
<organism evidence="2 3">
    <name type="scientific">Reichenbachiella agariperforans</name>
    <dbReference type="NCBI Taxonomy" id="156994"/>
    <lineage>
        <taxon>Bacteria</taxon>
        <taxon>Pseudomonadati</taxon>
        <taxon>Bacteroidota</taxon>
        <taxon>Cytophagia</taxon>
        <taxon>Cytophagales</taxon>
        <taxon>Reichenbachiellaceae</taxon>
        <taxon>Reichenbachiella</taxon>
    </lineage>
</organism>
<evidence type="ECO:0000259" key="1">
    <source>
        <dbReference type="Pfam" id="PF19573"/>
    </source>
</evidence>
<feature type="domain" description="DUF6089" evidence="1">
    <location>
        <begin position="33"/>
        <end position="206"/>
    </location>
</feature>
<dbReference type="RefSeq" id="WP_073125151.1">
    <property type="nucleotide sequence ID" value="NZ_FRAA01000010.1"/>
</dbReference>
<dbReference type="InterPro" id="IPR045743">
    <property type="entry name" value="DUF6089"/>
</dbReference>
<keyword evidence="3" id="KW-1185">Reference proteome</keyword>
<gene>
    <name evidence="2" type="ORF">SAMN04488028_11077</name>
</gene>
<protein>
    <submittedName>
        <fullName evidence="2">Outer membrane protein beta-barrel domain-containing protein</fullName>
    </submittedName>
</protein>
<name>A0A1M6W0Z4_REIAG</name>
<sequence length="238" mass="26367">MLGYFFALKQRQLYIILLLFLLGKQVTAQDSTAVVKAKEIVIGLGSSHYSGDLGSGYGSGQIMGSIGLAINENKRLNSHIILQAGAIRANELDYSYDDGTGTNTTPNESFNTAYFSLNFALHLNLIDRDKFKLYLSQGIGFIRYTPKDENGKALSDQSTTRALGETYRNMSIMIPSQLGFKYYLPNGYAVGVQTGFANSLTDYLDNISQWGKKDGNDNIFITQIQLNIPIQFDAHENN</sequence>
<reference evidence="3" key="1">
    <citation type="submission" date="2016-11" db="EMBL/GenBank/DDBJ databases">
        <authorList>
            <person name="Varghese N."/>
            <person name="Submissions S."/>
        </authorList>
    </citation>
    <scope>NUCLEOTIDE SEQUENCE [LARGE SCALE GENOMIC DNA]</scope>
    <source>
        <strain evidence="3">DSM 26134</strain>
    </source>
</reference>
<dbReference type="Proteomes" id="UP000184474">
    <property type="component" value="Unassembled WGS sequence"/>
</dbReference>
<accession>A0A1M6W0Z4</accession>
<dbReference type="Pfam" id="PF19573">
    <property type="entry name" value="DUF6089"/>
    <property type="match status" value="1"/>
</dbReference>
<evidence type="ECO:0000313" key="2">
    <source>
        <dbReference type="EMBL" id="SHK87323.1"/>
    </source>
</evidence>
<dbReference type="STRING" id="156994.SAMN04488028_11077"/>
<dbReference type="AlphaFoldDB" id="A0A1M6W0Z4"/>